<dbReference type="KEGG" id="pphr:APZ00_13830"/>
<dbReference type="STRING" id="121719.APZ00_13830"/>
<organism evidence="1 2">
    <name type="scientific">Pannonibacter phragmitetus</name>
    <dbReference type="NCBI Taxonomy" id="121719"/>
    <lineage>
        <taxon>Bacteria</taxon>
        <taxon>Pseudomonadati</taxon>
        <taxon>Pseudomonadota</taxon>
        <taxon>Alphaproteobacteria</taxon>
        <taxon>Hyphomicrobiales</taxon>
        <taxon>Stappiaceae</taxon>
        <taxon>Pannonibacter</taxon>
    </lineage>
</organism>
<dbReference type="EMBL" id="CP013068">
    <property type="protein sequence ID" value="ALV28013.1"/>
    <property type="molecule type" value="Genomic_DNA"/>
</dbReference>
<name>A0A0U3PLA7_9HYPH</name>
<dbReference type="RefSeq" id="WP_058899273.1">
    <property type="nucleotide sequence ID" value="NZ_CP013068.1"/>
</dbReference>
<dbReference type="InterPro" id="IPR020354">
    <property type="entry name" value="Competence_nuclease_inhibitor"/>
</dbReference>
<dbReference type="InterPro" id="IPR038691">
    <property type="entry name" value="ComJ_sf"/>
</dbReference>
<dbReference type="Pfam" id="PF11033">
    <property type="entry name" value="ComJ"/>
    <property type="match status" value="1"/>
</dbReference>
<gene>
    <name evidence="1" type="ORF">APZ00_13830</name>
</gene>
<accession>A0A0U3PLA7</accession>
<dbReference type="AlphaFoldDB" id="A0A0U3PLA7"/>
<keyword evidence="2" id="KW-1185">Reference proteome</keyword>
<protein>
    <submittedName>
        <fullName evidence="1">Uncharacterized protein</fullName>
    </submittedName>
</protein>
<evidence type="ECO:0000313" key="2">
    <source>
        <dbReference type="Proteomes" id="UP000064921"/>
    </source>
</evidence>
<evidence type="ECO:0000313" key="1">
    <source>
        <dbReference type="EMBL" id="ALV28013.1"/>
    </source>
</evidence>
<reference evidence="1 2" key="1">
    <citation type="submission" date="2015-10" db="EMBL/GenBank/DDBJ databases">
        <title>The world's first case of liver abscess caused by Pannonibacter phragmitetus.</title>
        <authorList>
            <person name="Ming D."/>
            <person name="Wang M."/>
            <person name="Zhou Y."/>
            <person name="Jiang T."/>
            <person name="Hu S."/>
        </authorList>
    </citation>
    <scope>NUCLEOTIDE SEQUENCE [LARGE SCALE GENOMIC DNA]</scope>
    <source>
        <strain evidence="1 2">31801</strain>
    </source>
</reference>
<proteinExistence type="predicted"/>
<dbReference type="Proteomes" id="UP000064921">
    <property type="component" value="Chromosome"/>
</dbReference>
<sequence length="121" mass="13200">MIRFEVSYRQLSVFASSLSQPFNDWTDQHVAQGFAWRPGSVSFRTMSEVGTHIVDVEVVDRLNAVHPDTLRAIEVPFEVPPDGEIEIGSISETVPLTLPPDPSSCVASSCDQLVRTAIASG</sequence>
<dbReference type="Gene3D" id="2.60.34.30">
    <property type="entry name" value="Competence, DNA-entry nuclease inhibitor, ComJ"/>
    <property type="match status" value="1"/>
</dbReference>